<dbReference type="PIRSF" id="PIRSF002741">
    <property type="entry name" value="MppA"/>
    <property type="match status" value="1"/>
</dbReference>
<proteinExistence type="inferred from homology"/>
<keyword evidence="7" id="KW-1185">Reference proteome</keyword>
<dbReference type="Gene3D" id="3.10.105.10">
    <property type="entry name" value="Dipeptide-binding Protein, Domain 3"/>
    <property type="match status" value="1"/>
</dbReference>
<dbReference type="GO" id="GO:1904680">
    <property type="term" value="F:peptide transmembrane transporter activity"/>
    <property type="evidence" value="ECO:0007669"/>
    <property type="project" value="TreeGrafter"/>
</dbReference>
<keyword evidence="3 4" id="KW-0732">Signal</keyword>
<dbReference type="EMBL" id="OBDZ01000010">
    <property type="protein sequence ID" value="SNY26743.1"/>
    <property type="molecule type" value="Genomic_DNA"/>
</dbReference>
<dbReference type="PROSITE" id="PS51257">
    <property type="entry name" value="PROKAR_LIPOPROTEIN"/>
    <property type="match status" value="1"/>
</dbReference>
<dbReference type="SUPFAM" id="SSF53850">
    <property type="entry name" value="Periplasmic binding protein-like II"/>
    <property type="match status" value="1"/>
</dbReference>
<dbReference type="CDD" id="cd08493">
    <property type="entry name" value="PBP2_DppA_like"/>
    <property type="match status" value="1"/>
</dbReference>
<dbReference type="InterPro" id="IPR039424">
    <property type="entry name" value="SBP_5"/>
</dbReference>
<comment type="similarity">
    <text evidence="1">Belongs to the bacterial solute-binding protein 5 family.</text>
</comment>
<evidence type="ECO:0000256" key="1">
    <source>
        <dbReference type="ARBA" id="ARBA00005695"/>
    </source>
</evidence>
<dbReference type="Proteomes" id="UP000219573">
    <property type="component" value="Unassembled WGS sequence"/>
</dbReference>
<dbReference type="AlphaFoldDB" id="A0A285GTZ2"/>
<evidence type="ECO:0000313" key="6">
    <source>
        <dbReference type="EMBL" id="SNY26743.1"/>
    </source>
</evidence>
<gene>
    <name evidence="6" type="ORF">SAMN06265827_11046</name>
</gene>
<feature type="chain" id="PRO_5012222210" evidence="4">
    <location>
        <begin position="28"/>
        <end position="546"/>
    </location>
</feature>
<dbReference type="RefSeq" id="WP_097017621.1">
    <property type="nucleotide sequence ID" value="NZ_OBDZ01000010.1"/>
</dbReference>
<feature type="domain" description="Solute-binding protein family 5" evidence="5">
    <location>
        <begin position="93"/>
        <end position="458"/>
    </location>
</feature>
<sequence>MRRKSFILFIVISLLAVLALGCSNQSAKPAKEEVEKEANQQVSENDKFGGTLIYGRGGDSVKLDPVNVTDGESMKVTMQIFDTLVDYEPGNTKVIPSLAKSWEISEDGLTWTFNLEEGVKFHDGTDFNADAVVFNLERWMNEDHPYHHGEFVYWGYMFGGFPGIVDKVEAVDDYTVKFTLNTPSAPFLSNLAMAPFAISSPTAIKKYGEDYFKNPVGTGAFKLKEWRRGDRVVLERNEDYWKGKAYLEGIVFRSIPENTARFMELQSGSIDMMDGTNPNSIPQVKSNDKLKLSLRPSMNMGYLAMNFDKEPFGNKLVRKAINHAINKEEIIKALYAGLAQTAKNPLPPSLWGYNDDIEAYEYDVEKAKELLAEAGYPNGFKTTLWAMPVPRPYMPQPQLIAQAIQADLKKIGIEAEIKSYEWGTYLEKLENGEHDMCLMGWTGDNGDPDNFLYVLLDKDTAIVGSSNNYSFYRSDELHDILIKAQKSIDQDERTKLYKEAQVVIHKDAPLVPLVHSTPAISLKNEVMNYIPSPLGIEHLNNVWLKK</sequence>
<dbReference type="PANTHER" id="PTHR30290">
    <property type="entry name" value="PERIPLASMIC BINDING COMPONENT OF ABC TRANSPORTER"/>
    <property type="match status" value="1"/>
</dbReference>
<feature type="signal peptide" evidence="4">
    <location>
        <begin position="1"/>
        <end position="27"/>
    </location>
</feature>
<evidence type="ECO:0000256" key="4">
    <source>
        <dbReference type="SAM" id="SignalP"/>
    </source>
</evidence>
<dbReference type="PANTHER" id="PTHR30290:SF9">
    <property type="entry name" value="OLIGOPEPTIDE-BINDING PROTEIN APPA"/>
    <property type="match status" value="1"/>
</dbReference>
<dbReference type="InterPro" id="IPR000914">
    <property type="entry name" value="SBP_5_dom"/>
</dbReference>
<dbReference type="Gene3D" id="3.40.190.10">
    <property type="entry name" value="Periplasmic binding protein-like II"/>
    <property type="match status" value="1"/>
</dbReference>
<name>A0A285GTZ2_9FIRM</name>
<evidence type="ECO:0000259" key="5">
    <source>
        <dbReference type="Pfam" id="PF00496"/>
    </source>
</evidence>
<evidence type="ECO:0000256" key="2">
    <source>
        <dbReference type="ARBA" id="ARBA00022448"/>
    </source>
</evidence>
<dbReference type="STRING" id="1413210.U472_03105"/>
<dbReference type="InterPro" id="IPR030678">
    <property type="entry name" value="Peptide/Ni-bd"/>
</dbReference>
<dbReference type="OrthoDB" id="9772924at2"/>
<dbReference type="Gene3D" id="3.90.76.10">
    <property type="entry name" value="Dipeptide-binding Protein, Domain 1"/>
    <property type="match status" value="1"/>
</dbReference>
<dbReference type="GO" id="GO:0015833">
    <property type="term" value="P:peptide transport"/>
    <property type="evidence" value="ECO:0007669"/>
    <property type="project" value="TreeGrafter"/>
</dbReference>
<keyword evidence="2" id="KW-0813">Transport</keyword>
<evidence type="ECO:0000256" key="3">
    <source>
        <dbReference type="ARBA" id="ARBA00022729"/>
    </source>
</evidence>
<dbReference type="GO" id="GO:0043190">
    <property type="term" value="C:ATP-binding cassette (ABC) transporter complex"/>
    <property type="evidence" value="ECO:0007669"/>
    <property type="project" value="InterPro"/>
</dbReference>
<protein>
    <submittedName>
        <fullName evidence="6">Peptide/nickel transport system substrate-binding protein</fullName>
    </submittedName>
</protein>
<accession>A0A285GTZ2</accession>
<dbReference type="GO" id="GO:0042597">
    <property type="term" value="C:periplasmic space"/>
    <property type="evidence" value="ECO:0007669"/>
    <property type="project" value="UniProtKB-ARBA"/>
</dbReference>
<reference evidence="7" key="1">
    <citation type="submission" date="2017-09" db="EMBL/GenBank/DDBJ databases">
        <authorList>
            <person name="Varghese N."/>
            <person name="Submissions S."/>
        </authorList>
    </citation>
    <scope>NUCLEOTIDE SEQUENCE [LARGE SCALE GENOMIC DNA]</scope>
    <source>
        <strain evidence="7">MSL47</strain>
    </source>
</reference>
<dbReference type="Pfam" id="PF00496">
    <property type="entry name" value="SBP_bac_5"/>
    <property type="match status" value="1"/>
</dbReference>
<evidence type="ECO:0000313" key="7">
    <source>
        <dbReference type="Proteomes" id="UP000219573"/>
    </source>
</evidence>
<organism evidence="6 7">
    <name type="scientific">Orenia metallireducens</name>
    <dbReference type="NCBI Taxonomy" id="1413210"/>
    <lineage>
        <taxon>Bacteria</taxon>
        <taxon>Bacillati</taxon>
        <taxon>Bacillota</taxon>
        <taxon>Clostridia</taxon>
        <taxon>Halanaerobiales</taxon>
        <taxon>Halobacteroidaceae</taxon>
        <taxon>Orenia</taxon>
    </lineage>
</organism>